<dbReference type="Proteomes" id="UP000245320">
    <property type="component" value="Chromosome 8"/>
</dbReference>
<organism evidence="1 2">
    <name type="scientific">Tursiops truncatus</name>
    <name type="common">Atlantic bottle-nosed dolphin</name>
    <name type="synonym">Delphinus truncatus</name>
    <dbReference type="NCBI Taxonomy" id="9739"/>
    <lineage>
        <taxon>Eukaryota</taxon>
        <taxon>Metazoa</taxon>
        <taxon>Chordata</taxon>
        <taxon>Craniata</taxon>
        <taxon>Vertebrata</taxon>
        <taxon>Euteleostomi</taxon>
        <taxon>Mammalia</taxon>
        <taxon>Eutheria</taxon>
        <taxon>Laurasiatheria</taxon>
        <taxon>Artiodactyla</taxon>
        <taxon>Whippomorpha</taxon>
        <taxon>Cetacea</taxon>
        <taxon>Odontoceti</taxon>
        <taxon>Delphinidae</taxon>
        <taxon>Tursiops</taxon>
    </lineage>
</organism>
<proteinExistence type="predicted"/>
<gene>
    <name evidence="2" type="primary">LOC109552320</name>
</gene>
<dbReference type="RefSeq" id="XP_033718067.1">
    <property type="nucleotide sequence ID" value="XM_033862176.1"/>
</dbReference>
<reference evidence="2" key="1">
    <citation type="submission" date="2025-08" db="UniProtKB">
        <authorList>
            <consortium name="RefSeq"/>
        </authorList>
    </citation>
    <scope>IDENTIFICATION</scope>
    <source>
        <tissue evidence="2">Spleen</tissue>
    </source>
</reference>
<sequence length="316" mass="34868">MKVTQITTGANALGAWGQTGANTANFVESSLQSEGLLGAQRHLHMLGPFGKVPDRLTGAIFHALVQCVAPRGSQLYQNQNPICQLIAGAFVFLLSSHRICWPLLCRLFLPAPSFWVRSVECAHLYEACTQVPLSCLRSYCQPFRTPSQGKAPRSYGSCLFFLLILSLCSSPPSSVSFQLSSVYLSFYPSFPSSLSCWLSPAFLLFSLPFDPQSLCLSLLYSQSLPFLFLFLHLSCPFSSHISDHLLSHNPLLSISVLKGLMADSDSKSIHWTNDTNSLGRRLTQAAQKAKLSLNEVLHWSQLHHTSLSQPAPLPWQ</sequence>
<dbReference type="AlphaFoldDB" id="A0A6J3RU23"/>
<accession>A0A6J3RU23</accession>
<keyword evidence="1" id="KW-1185">Reference proteome</keyword>
<protein>
    <submittedName>
        <fullName evidence="2">Uncharacterized protein LOC109552320</fullName>
    </submittedName>
</protein>
<dbReference type="InParanoid" id="A0A6J3RU23"/>
<name>A0A6J3RU23_TURTR</name>
<evidence type="ECO:0000313" key="1">
    <source>
        <dbReference type="Proteomes" id="UP000245320"/>
    </source>
</evidence>
<evidence type="ECO:0000313" key="2">
    <source>
        <dbReference type="RefSeq" id="XP_033718067.1"/>
    </source>
</evidence>